<evidence type="ECO:0000256" key="2">
    <source>
        <dbReference type="ARBA" id="ARBA00022723"/>
    </source>
</evidence>
<dbReference type="FunFam" id="3.40.50.1000:FF:000036">
    <property type="entry name" value="HAD family hydrolase"/>
    <property type="match status" value="1"/>
</dbReference>
<protein>
    <submittedName>
        <fullName evidence="4">HAD superfamily hydrolase (TIGR01509 family)/HAD superfamily hydrolase (TIGR01549 family)</fullName>
    </submittedName>
</protein>
<dbReference type="InterPro" id="IPR023214">
    <property type="entry name" value="HAD_sf"/>
</dbReference>
<dbReference type="PANTHER" id="PTHR18901:SF38">
    <property type="entry name" value="PSEUDOURIDINE-5'-PHOSPHATASE"/>
    <property type="match status" value="1"/>
</dbReference>
<dbReference type="NCBIfam" id="TIGR01549">
    <property type="entry name" value="HAD-SF-IA-v1"/>
    <property type="match status" value="1"/>
</dbReference>
<reference evidence="4 5" key="1">
    <citation type="submission" date="2019-03" db="EMBL/GenBank/DDBJ databases">
        <title>Genomic Encyclopedia of Type Strains, Phase IV (KMG-IV): sequencing the most valuable type-strain genomes for metagenomic binning, comparative biology and taxonomic classification.</title>
        <authorList>
            <person name="Goeker M."/>
        </authorList>
    </citation>
    <scope>NUCLEOTIDE SEQUENCE [LARGE SCALE GENOMIC DNA]</scope>
    <source>
        <strain evidence="4 5">DSM 28559</strain>
    </source>
</reference>
<organism evidence="4 5">
    <name type="scientific">Frisingicoccus caecimuris</name>
    <dbReference type="NCBI Taxonomy" id="1796636"/>
    <lineage>
        <taxon>Bacteria</taxon>
        <taxon>Bacillati</taxon>
        <taxon>Bacillota</taxon>
        <taxon>Clostridia</taxon>
        <taxon>Lachnospirales</taxon>
        <taxon>Lachnospiraceae</taxon>
        <taxon>Frisingicoccus</taxon>
    </lineage>
</organism>
<dbReference type="RefSeq" id="WP_132087258.1">
    <property type="nucleotide sequence ID" value="NZ_JANKAQ010000005.1"/>
</dbReference>
<evidence type="ECO:0000256" key="3">
    <source>
        <dbReference type="ARBA" id="ARBA00022801"/>
    </source>
</evidence>
<keyword evidence="3 4" id="KW-0378">Hydrolase</keyword>
<dbReference type="EMBL" id="SLXA01000001">
    <property type="protein sequence ID" value="TCO86322.1"/>
    <property type="molecule type" value="Genomic_DNA"/>
</dbReference>
<dbReference type="SFLD" id="SFLDG01135">
    <property type="entry name" value="C1.5.6:_HAD__Beta-PGM__Phospha"/>
    <property type="match status" value="1"/>
</dbReference>
<sequence>MLNDIKAVLFDLDGTLVESMSMWGDIDVDYLKKFHIPVPEGLQKAIEGLSMYQTAVYFKENFAIEDSLEEIMDEWNRMAYEKYTTEIPLKPGARAFLNGLKDKNIPCGIATSNSRILTEAILKSHQVENYFSVMVTGDEITNGKPDPEVYLEAAKKMGVAPEHCLVFEDIPFGIIAGKRAGMTVCAVEDAYSMKDMEEKIRLADFYIKSYEELL</sequence>
<keyword evidence="2" id="KW-0479">Metal-binding</keyword>
<dbReference type="SFLD" id="SFLDG01129">
    <property type="entry name" value="C1.5:_HAD__Beta-PGM__Phosphata"/>
    <property type="match status" value="1"/>
</dbReference>
<gene>
    <name evidence="4" type="ORF">EV212_101102</name>
</gene>
<dbReference type="OrthoDB" id="9797743at2"/>
<dbReference type="Pfam" id="PF13419">
    <property type="entry name" value="HAD_2"/>
    <property type="match status" value="1"/>
</dbReference>
<dbReference type="InterPro" id="IPR041492">
    <property type="entry name" value="HAD_2"/>
</dbReference>
<dbReference type="AlphaFoldDB" id="A0A4R2LE20"/>
<dbReference type="NCBIfam" id="TIGR01509">
    <property type="entry name" value="HAD-SF-IA-v3"/>
    <property type="match status" value="1"/>
</dbReference>
<evidence type="ECO:0000313" key="5">
    <source>
        <dbReference type="Proteomes" id="UP000295711"/>
    </source>
</evidence>
<dbReference type="GO" id="GO:0046872">
    <property type="term" value="F:metal ion binding"/>
    <property type="evidence" value="ECO:0007669"/>
    <property type="project" value="UniProtKB-KW"/>
</dbReference>
<dbReference type="SFLD" id="SFLDS00003">
    <property type="entry name" value="Haloacid_Dehalogenase"/>
    <property type="match status" value="1"/>
</dbReference>
<proteinExistence type="inferred from homology"/>
<dbReference type="GO" id="GO:0016791">
    <property type="term" value="F:phosphatase activity"/>
    <property type="evidence" value="ECO:0007669"/>
    <property type="project" value="TreeGrafter"/>
</dbReference>
<comment type="caution">
    <text evidence="4">The sequence shown here is derived from an EMBL/GenBank/DDBJ whole genome shotgun (WGS) entry which is preliminary data.</text>
</comment>
<dbReference type="InterPro" id="IPR023198">
    <property type="entry name" value="PGP-like_dom2"/>
</dbReference>
<dbReference type="Proteomes" id="UP000295711">
    <property type="component" value="Unassembled WGS sequence"/>
</dbReference>
<dbReference type="Gene3D" id="3.40.50.1000">
    <property type="entry name" value="HAD superfamily/HAD-like"/>
    <property type="match status" value="1"/>
</dbReference>
<dbReference type="SUPFAM" id="SSF56784">
    <property type="entry name" value="HAD-like"/>
    <property type="match status" value="1"/>
</dbReference>
<dbReference type="InterPro" id="IPR006439">
    <property type="entry name" value="HAD-SF_hydro_IA"/>
</dbReference>
<dbReference type="InterPro" id="IPR036412">
    <property type="entry name" value="HAD-like_sf"/>
</dbReference>
<dbReference type="CDD" id="cd07505">
    <property type="entry name" value="HAD_BPGM-like"/>
    <property type="match status" value="1"/>
</dbReference>
<evidence type="ECO:0000313" key="4">
    <source>
        <dbReference type="EMBL" id="TCO86322.1"/>
    </source>
</evidence>
<accession>A0A4R2LE20</accession>
<name>A0A4R2LE20_9FIRM</name>
<keyword evidence="5" id="KW-1185">Reference proteome</keyword>
<dbReference type="Gene3D" id="1.10.150.240">
    <property type="entry name" value="Putative phosphatase, domain 2"/>
    <property type="match status" value="1"/>
</dbReference>
<comment type="similarity">
    <text evidence="1">Belongs to the HAD-like hydrolase superfamily. CbbY/CbbZ/Gph/YieH family.</text>
</comment>
<dbReference type="PANTHER" id="PTHR18901">
    <property type="entry name" value="2-DEOXYGLUCOSE-6-PHOSPHATE PHOSPHATASE 2"/>
    <property type="match status" value="1"/>
</dbReference>
<evidence type="ECO:0000256" key="1">
    <source>
        <dbReference type="ARBA" id="ARBA00006171"/>
    </source>
</evidence>